<dbReference type="RefSeq" id="WP_146996772.1">
    <property type="nucleotide sequence ID" value="NZ_AP019840.1"/>
</dbReference>
<evidence type="ECO:0000256" key="1">
    <source>
        <dbReference type="SAM" id="Phobius"/>
    </source>
</evidence>
<reference evidence="2 3" key="1">
    <citation type="submission" date="2019-07" db="EMBL/GenBank/DDBJ databases">
        <title>Complete Genome Sequence of Leptotrichia trevisanii Strain JMUB3935.</title>
        <authorList>
            <person name="Watanabe S."/>
            <person name="Cui L."/>
        </authorList>
    </citation>
    <scope>NUCLEOTIDE SEQUENCE [LARGE SCALE GENOMIC DNA]</scope>
    <source>
        <strain evidence="2 3">JMUB3935</strain>
    </source>
</reference>
<dbReference type="STRING" id="1122173.GCA_000482505_00338"/>
<feature type="transmembrane region" description="Helical" evidence="1">
    <location>
        <begin position="6"/>
        <end position="25"/>
    </location>
</feature>
<dbReference type="SUPFAM" id="SSF52058">
    <property type="entry name" value="L domain-like"/>
    <property type="match status" value="1"/>
</dbReference>
<gene>
    <name evidence="2" type="ORF">JMUB3935_1421</name>
</gene>
<protein>
    <submittedName>
        <fullName evidence="2">Uncharacterized protein</fullName>
    </submittedName>
</protein>
<dbReference type="EMBL" id="AP019840">
    <property type="protein sequence ID" value="BBM52442.1"/>
    <property type="molecule type" value="Genomic_DNA"/>
</dbReference>
<evidence type="ECO:0000313" key="2">
    <source>
        <dbReference type="EMBL" id="BBM52442.1"/>
    </source>
</evidence>
<organism evidence="2 3">
    <name type="scientific">Leptotrichia trevisanii</name>
    <dbReference type="NCBI Taxonomy" id="109328"/>
    <lineage>
        <taxon>Bacteria</taxon>
        <taxon>Fusobacteriati</taxon>
        <taxon>Fusobacteriota</taxon>
        <taxon>Fusobacteriia</taxon>
        <taxon>Fusobacteriales</taxon>
        <taxon>Leptotrichiaceae</taxon>
        <taxon>Leptotrichia</taxon>
    </lineage>
</organism>
<keyword evidence="1" id="KW-1133">Transmembrane helix</keyword>
<dbReference type="Proteomes" id="UP000321378">
    <property type="component" value="Chromosome"/>
</dbReference>
<name>A0A510KL74_9FUSO</name>
<evidence type="ECO:0000313" key="3">
    <source>
        <dbReference type="Proteomes" id="UP000321378"/>
    </source>
</evidence>
<proteinExistence type="predicted"/>
<accession>A0A510KL74</accession>
<keyword evidence="1" id="KW-0812">Transmembrane</keyword>
<sequence length="494" mass="58280">MKKKILILSVISCIFIFIIISVKIVSGRKENKIKFEYSANELENTYSRFGIDLKQELKNGNLKFKNGTYFIKLDKNINFREKGDFKDFVLLEKVMNEKIVSSKDFNKSIGKQIKFFIGAKSFYNVNFEDFKNLSSKSQEKVCYISIDGKKKEEVDISKISNLKNIIKLTLNNVNIKNFHKVNEIENLLELNLNGSTILEKENNNKIVLKHLITSENDLGVQGINVIKRSIFPEKSEILKKDETNKNVKDILVNRKDFTMKSLEERYRMYGINLEEEIKKDSNIVKVNNEYYLNMKSEIFSNCSGEYDEGKDIVKNFKKFNKSMGNQNSDFKSYDLEAKQSEIFENVNRIMGLVKLDEISKRTCIRRQGNSNSFMYGYLKWFISLNKIENIHTDYIEEINPITRNQIKDFSYDDENYDIIDIKELNKLKNLEGIYIYRKNRIKNIEYVQYLKNLKMLYIPKNIVIESKISEMDLKKILDKIKYIVIYEAFDKEKI</sequence>
<dbReference type="AlphaFoldDB" id="A0A510KL74"/>
<keyword evidence="1" id="KW-0472">Membrane</keyword>